<reference evidence="1 2" key="1">
    <citation type="submission" date="2017-04" db="EMBL/GenBank/DDBJ databases">
        <title>Draft genome sequence of Tuber borchii Vittad., a whitish edible truffle.</title>
        <authorList>
            <consortium name="DOE Joint Genome Institute"/>
            <person name="Murat C."/>
            <person name="Kuo A."/>
            <person name="Barry K.W."/>
            <person name="Clum A."/>
            <person name="Dockter R.B."/>
            <person name="Fauchery L."/>
            <person name="Iotti M."/>
            <person name="Kohler A."/>
            <person name="Labutti K."/>
            <person name="Lindquist E.A."/>
            <person name="Lipzen A."/>
            <person name="Ohm R.A."/>
            <person name="Wang M."/>
            <person name="Grigoriev I.V."/>
            <person name="Zambonelli A."/>
            <person name="Martin F.M."/>
        </authorList>
    </citation>
    <scope>NUCLEOTIDE SEQUENCE [LARGE SCALE GENOMIC DNA]</scope>
    <source>
        <strain evidence="1 2">Tbo3840</strain>
    </source>
</reference>
<gene>
    <name evidence="1" type="ORF">B9Z19DRAFT_1095889</name>
</gene>
<dbReference type="InterPro" id="IPR037151">
    <property type="entry name" value="AlkB-like_sf"/>
</dbReference>
<dbReference type="OrthoDB" id="545910at2759"/>
<name>A0A2T6ZC38_TUBBO</name>
<keyword evidence="2" id="KW-1185">Reference proteome</keyword>
<dbReference type="InterPro" id="IPR032854">
    <property type="entry name" value="ALKBH3"/>
</dbReference>
<dbReference type="PANTHER" id="PTHR31212:SF4">
    <property type="entry name" value="ALPHA-KETOGLUTARATE-DEPENDENT DIOXYGENASE ALKB HOMOLOG 3"/>
    <property type="match status" value="1"/>
</dbReference>
<sequence length="103" mass="11299">MLTAARLVKKYFRRLEPRGRITAGLVNCHSGPQQGVGFRTHALTYIGPRAIICPLSLGVTRQFRIQKQPPSSHSSGTYAIHLPHNSLLVMTTGCKRIGSSPFS</sequence>
<dbReference type="EMBL" id="NESQ01000418">
    <property type="protein sequence ID" value="PUU73062.1"/>
    <property type="molecule type" value="Genomic_DNA"/>
</dbReference>
<dbReference type="GO" id="GO:0006307">
    <property type="term" value="P:DNA alkylation repair"/>
    <property type="evidence" value="ECO:0007669"/>
    <property type="project" value="InterPro"/>
</dbReference>
<evidence type="ECO:0000313" key="2">
    <source>
        <dbReference type="Proteomes" id="UP000244722"/>
    </source>
</evidence>
<dbReference type="Gene3D" id="2.60.120.590">
    <property type="entry name" value="Alpha-ketoglutarate-dependent dioxygenase AlkB-like"/>
    <property type="match status" value="1"/>
</dbReference>
<comment type="caution">
    <text evidence="1">The sequence shown here is derived from an EMBL/GenBank/DDBJ whole genome shotgun (WGS) entry which is preliminary data.</text>
</comment>
<dbReference type="Proteomes" id="UP000244722">
    <property type="component" value="Unassembled WGS sequence"/>
</dbReference>
<protein>
    <submittedName>
        <fullName evidence="1">Uncharacterized protein</fullName>
    </submittedName>
</protein>
<dbReference type="AlphaFoldDB" id="A0A2T6ZC38"/>
<dbReference type="STRING" id="42251.A0A2T6ZC38"/>
<organism evidence="1 2">
    <name type="scientific">Tuber borchii</name>
    <name type="common">White truffle</name>
    <dbReference type="NCBI Taxonomy" id="42251"/>
    <lineage>
        <taxon>Eukaryota</taxon>
        <taxon>Fungi</taxon>
        <taxon>Dikarya</taxon>
        <taxon>Ascomycota</taxon>
        <taxon>Pezizomycotina</taxon>
        <taxon>Pezizomycetes</taxon>
        <taxon>Pezizales</taxon>
        <taxon>Tuberaceae</taxon>
        <taxon>Tuber</taxon>
    </lineage>
</organism>
<dbReference type="SUPFAM" id="SSF51197">
    <property type="entry name" value="Clavaminate synthase-like"/>
    <property type="match status" value="1"/>
</dbReference>
<accession>A0A2T6ZC38</accession>
<dbReference type="GO" id="GO:0051213">
    <property type="term" value="F:dioxygenase activity"/>
    <property type="evidence" value="ECO:0007669"/>
    <property type="project" value="InterPro"/>
</dbReference>
<dbReference type="PANTHER" id="PTHR31212">
    <property type="entry name" value="ALPHA-KETOGLUTARATE-DEPENDENT DIOXYGENASE ALKB HOMOLOG 3"/>
    <property type="match status" value="1"/>
</dbReference>
<proteinExistence type="predicted"/>
<evidence type="ECO:0000313" key="1">
    <source>
        <dbReference type="EMBL" id="PUU73062.1"/>
    </source>
</evidence>